<dbReference type="Gene3D" id="3.40.50.300">
    <property type="entry name" value="P-loop containing nucleotide triphosphate hydrolases"/>
    <property type="match status" value="1"/>
</dbReference>
<evidence type="ECO:0000313" key="2">
    <source>
        <dbReference type="Proteomes" id="UP000592216"/>
    </source>
</evidence>
<comment type="caution">
    <text evidence="1">The sequence shown here is derived from an EMBL/GenBank/DDBJ whole genome shotgun (WGS) entry which is preliminary data.</text>
</comment>
<sequence>MATLISFAGLPGTGKSTISRALSVATGAVYLRIDEIDAAIWAIDPDRDIDPESYHIAAALAASNLALGHTTIIDCVNPWAITREIFTAAAKRSKVRILGVETICSDPVIHRAKVEERTMDVPGLEKPDWQKVLSRDYTPWATAEVRLDTAKLNLADAVGEIERHL</sequence>
<dbReference type="RefSeq" id="WP_177158534.1">
    <property type="nucleotide sequence ID" value="NZ_JABCJE010000010.1"/>
</dbReference>
<evidence type="ECO:0000313" key="1">
    <source>
        <dbReference type="EMBL" id="NVO24922.1"/>
    </source>
</evidence>
<dbReference type="Pfam" id="PF13671">
    <property type="entry name" value="AAA_33"/>
    <property type="match status" value="1"/>
</dbReference>
<dbReference type="InterPro" id="IPR027417">
    <property type="entry name" value="P-loop_NTPase"/>
</dbReference>
<proteinExistence type="predicted"/>
<accession>A0A850Q9K8</accession>
<reference evidence="1 2" key="1">
    <citation type="submission" date="2020-04" db="EMBL/GenBank/DDBJ databases">
        <title>Donghicola sp., a member of the Rhodobacteraceae family isolated from mangrove forest in Thailand.</title>
        <authorList>
            <person name="Charoenyingcharoen P."/>
            <person name="Yukphan P."/>
        </authorList>
    </citation>
    <scope>NUCLEOTIDE SEQUENCE [LARGE SCALE GENOMIC DNA]</scope>
    <source>
        <strain evidence="1 2">B5-SW-15</strain>
    </source>
</reference>
<organism evidence="1 2">
    <name type="scientific">Donghicola mangrovi</name>
    <dbReference type="NCBI Taxonomy" id="2729614"/>
    <lineage>
        <taxon>Bacteria</taxon>
        <taxon>Pseudomonadati</taxon>
        <taxon>Pseudomonadota</taxon>
        <taxon>Alphaproteobacteria</taxon>
        <taxon>Rhodobacterales</taxon>
        <taxon>Roseobacteraceae</taxon>
        <taxon>Donghicola</taxon>
    </lineage>
</organism>
<dbReference type="SUPFAM" id="SSF52540">
    <property type="entry name" value="P-loop containing nucleoside triphosphate hydrolases"/>
    <property type="match status" value="1"/>
</dbReference>
<dbReference type="Proteomes" id="UP000592216">
    <property type="component" value="Unassembled WGS sequence"/>
</dbReference>
<dbReference type="AlphaFoldDB" id="A0A850Q9K8"/>
<dbReference type="PANTHER" id="PTHR37807">
    <property type="entry name" value="OS07G0160300 PROTEIN"/>
    <property type="match status" value="1"/>
</dbReference>
<gene>
    <name evidence="1" type="ORF">HJ536_16325</name>
</gene>
<protein>
    <submittedName>
        <fullName evidence="1">AAA family ATPase</fullName>
    </submittedName>
</protein>
<dbReference type="EMBL" id="JABCJE010000010">
    <property type="protein sequence ID" value="NVO24922.1"/>
    <property type="molecule type" value="Genomic_DNA"/>
</dbReference>
<dbReference type="PANTHER" id="PTHR37807:SF3">
    <property type="entry name" value="OS07G0160300 PROTEIN"/>
    <property type="match status" value="1"/>
</dbReference>
<name>A0A850Q9K8_9RHOB</name>